<dbReference type="EMBL" id="OU900105">
    <property type="protein sequence ID" value="CAG9856720.1"/>
    <property type="molecule type" value="Genomic_DNA"/>
</dbReference>
<evidence type="ECO:0000256" key="2">
    <source>
        <dbReference type="ARBA" id="ARBA00007965"/>
    </source>
</evidence>
<dbReference type="InterPro" id="IPR002259">
    <property type="entry name" value="Eqnu_transpt"/>
</dbReference>
<dbReference type="PANTHER" id="PTHR10332:SF88">
    <property type="entry name" value="EQUILIBRATIVE NUCLEOSIDE TRANSPORTER 1, ISOFORM A"/>
    <property type="match status" value="1"/>
</dbReference>
<accession>A0A9N9TMH9</accession>
<evidence type="ECO:0000313" key="8">
    <source>
        <dbReference type="EMBL" id="CAG9856720.1"/>
    </source>
</evidence>
<dbReference type="AlphaFoldDB" id="A0A9N9TMH9"/>
<dbReference type="OrthoDB" id="46396at2759"/>
<feature type="transmembrane region" description="Helical" evidence="7">
    <location>
        <begin position="333"/>
        <end position="351"/>
    </location>
</feature>
<protein>
    <recommendedName>
        <fullName evidence="10">Equilibrative nucleoside transporter 3</fullName>
    </recommendedName>
</protein>
<evidence type="ECO:0008006" key="10">
    <source>
        <dbReference type="Google" id="ProtNLM"/>
    </source>
</evidence>
<dbReference type="InterPro" id="IPR036259">
    <property type="entry name" value="MFS_trans_sf"/>
</dbReference>
<proteinExistence type="inferred from homology"/>
<dbReference type="GO" id="GO:0005337">
    <property type="term" value="F:nucleoside transmembrane transporter activity"/>
    <property type="evidence" value="ECO:0007669"/>
    <property type="project" value="InterPro"/>
</dbReference>
<dbReference type="Proteomes" id="UP001153712">
    <property type="component" value="Chromosome 12"/>
</dbReference>
<feature type="transmembrane region" description="Helical" evidence="7">
    <location>
        <begin position="146"/>
        <end position="169"/>
    </location>
</feature>
<dbReference type="PANTHER" id="PTHR10332">
    <property type="entry name" value="EQUILIBRATIVE NUCLEOSIDE TRANSPORTER"/>
    <property type="match status" value="1"/>
</dbReference>
<evidence type="ECO:0000256" key="1">
    <source>
        <dbReference type="ARBA" id="ARBA00004141"/>
    </source>
</evidence>
<gene>
    <name evidence="8" type="ORF">PHYEVI_LOCUS3138</name>
</gene>
<reference evidence="8" key="1">
    <citation type="submission" date="2022-01" db="EMBL/GenBank/DDBJ databases">
        <authorList>
            <person name="King R."/>
        </authorList>
    </citation>
    <scope>NUCLEOTIDE SEQUENCE</scope>
</reference>
<dbReference type="Pfam" id="PF01733">
    <property type="entry name" value="Nucleoside_tran"/>
    <property type="match status" value="2"/>
</dbReference>
<evidence type="ECO:0000256" key="6">
    <source>
        <dbReference type="ARBA" id="ARBA00023136"/>
    </source>
</evidence>
<feature type="transmembrane region" description="Helical" evidence="7">
    <location>
        <begin position="30"/>
        <end position="52"/>
    </location>
</feature>
<keyword evidence="4 7" id="KW-0812">Transmembrane</keyword>
<evidence type="ECO:0000256" key="4">
    <source>
        <dbReference type="ARBA" id="ARBA00022692"/>
    </source>
</evidence>
<keyword evidence="6 7" id="KW-0472">Membrane</keyword>
<keyword evidence="9" id="KW-1185">Reference proteome</keyword>
<name>A0A9N9TMH9_PHYSR</name>
<dbReference type="SUPFAM" id="SSF103473">
    <property type="entry name" value="MFS general substrate transporter"/>
    <property type="match status" value="1"/>
</dbReference>
<evidence type="ECO:0000313" key="9">
    <source>
        <dbReference type="Proteomes" id="UP001153712"/>
    </source>
</evidence>
<feature type="transmembrane region" description="Helical" evidence="7">
    <location>
        <begin position="371"/>
        <end position="394"/>
    </location>
</feature>
<feature type="transmembrane region" description="Helical" evidence="7">
    <location>
        <begin position="268"/>
        <end position="289"/>
    </location>
</feature>
<dbReference type="GO" id="GO:0005886">
    <property type="term" value="C:plasma membrane"/>
    <property type="evidence" value="ECO:0007669"/>
    <property type="project" value="TreeGrafter"/>
</dbReference>
<feature type="transmembrane region" description="Helical" evidence="7">
    <location>
        <begin position="406"/>
        <end position="425"/>
    </location>
</feature>
<feature type="transmembrane region" description="Helical" evidence="7">
    <location>
        <begin position="181"/>
        <end position="201"/>
    </location>
</feature>
<evidence type="ECO:0000256" key="5">
    <source>
        <dbReference type="ARBA" id="ARBA00022989"/>
    </source>
</evidence>
<evidence type="ECO:0000256" key="3">
    <source>
        <dbReference type="ARBA" id="ARBA00022448"/>
    </source>
</evidence>
<comment type="similarity">
    <text evidence="2">Belongs to the SLC29A/ENT transporter (TC 2.A.57) family.</text>
</comment>
<evidence type="ECO:0000256" key="7">
    <source>
        <dbReference type="SAM" id="Phobius"/>
    </source>
</evidence>
<keyword evidence="5 7" id="KW-1133">Transmembrane helix</keyword>
<sequence length="430" mass="47938">MMTNSDENVRLNPEEFKIAYKKDAMTKDSYHLVHGVFLIFGIIHLLPVSFFVTENNYWMFKFRNTSVSSNDPEYRSSLQSNFASGTNVAQSIPTVICMILAMVFGYKIKAKLRILTALYVMAACFVVTTCFIRVDTDNWQVGFFAFTMSTLAVMNGILALFQVSSLALLSKFPPAYMKTFLVGQGVGGIFSSALQVIALAAGTSSQASAMVYFVVGTLILVLTIVLYHSVHYQDFYKEILETNTEDTKRDLISVADVTDISAKIWSSLVIVISGALAYVPTHPAIAVLVVSEYKSEWADKYFVAVVTFLFSDICCVVGRILATAINKRPHHSIMALLAVLRMIVFIPLFMFCNAWPRNHQLAVWFPHDWQYILILGSFMISSGYFFNVAFLNVIKLAPESEENSYLIMQTVIGIVGAVFSPLGVLCVNLL</sequence>
<feature type="transmembrane region" description="Helical" evidence="7">
    <location>
        <begin position="115"/>
        <end position="134"/>
    </location>
</feature>
<feature type="transmembrane region" description="Helical" evidence="7">
    <location>
        <begin position="301"/>
        <end position="321"/>
    </location>
</feature>
<organism evidence="8 9">
    <name type="scientific">Phyllotreta striolata</name>
    <name type="common">Striped flea beetle</name>
    <name type="synonym">Crioceris striolata</name>
    <dbReference type="NCBI Taxonomy" id="444603"/>
    <lineage>
        <taxon>Eukaryota</taxon>
        <taxon>Metazoa</taxon>
        <taxon>Ecdysozoa</taxon>
        <taxon>Arthropoda</taxon>
        <taxon>Hexapoda</taxon>
        <taxon>Insecta</taxon>
        <taxon>Pterygota</taxon>
        <taxon>Neoptera</taxon>
        <taxon>Endopterygota</taxon>
        <taxon>Coleoptera</taxon>
        <taxon>Polyphaga</taxon>
        <taxon>Cucujiformia</taxon>
        <taxon>Chrysomeloidea</taxon>
        <taxon>Chrysomelidae</taxon>
        <taxon>Galerucinae</taxon>
        <taxon>Alticini</taxon>
        <taxon>Phyllotreta</taxon>
    </lineage>
</organism>
<keyword evidence="3" id="KW-0813">Transport</keyword>
<dbReference type="PRINTS" id="PR01130">
    <property type="entry name" value="DERENTRNSPRT"/>
</dbReference>
<feature type="transmembrane region" description="Helical" evidence="7">
    <location>
        <begin position="207"/>
        <end position="227"/>
    </location>
</feature>
<comment type="subcellular location">
    <subcellularLocation>
        <location evidence="1">Membrane</location>
        <topology evidence="1">Multi-pass membrane protein</topology>
    </subcellularLocation>
</comment>
<feature type="transmembrane region" description="Helical" evidence="7">
    <location>
        <begin position="88"/>
        <end position="108"/>
    </location>
</feature>